<evidence type="ECO:0000256" key="1">
    <source>
        <dbReference type="SAM" id="SignalP"/>
    </source>
</evidence>
<dbReference type="Proteomes" id="UP000618591">
    <property type="component" value="Unassembled WGS sequence"/>
</dbReference>
<organism evidence="2 3">
    <name type="scientific">Sphingomonas psychrolutea</name>
    <dbReference type="NCBI Taxonomy" id="1259676"/>
    <lineage>
        <taxon>Bacteria</taxon>
        <taxon>Pseudomonadati</taxon>
        <taxon>Pseudomonadota</taxon>
        <taxon>Alphaproteobacteria</taxon>
        <taxon>Sphingomonadales</taxon>
        <taxon>Sphingomonadaceae</taxon>
        <taxon>Sphingomonas</taxon>
    </lineage>
</organism>
<comment type="caution">
    <text evidence="2">The sequence shown here is derived from an EMBL/GenBank/DDBJ whole genome shotgun (WGS) entry which is preliminary data.</text>
</comment>
<keyword evidence="1" id="KW-0732">Signal</keyword>
<feature type="chain" id="PRO_5045590274" evidence="1">
    <location>
        <begin position="23"/>
        <end position="269"/>
    </location>
</feature>
<dbReference type="RefSeq" id="WP_188445014.1">
    <property type="nucleotide sequence ID" value="NZ_BMDW01000001.1"/>
</dbReference>
<dbReference type="InterPro" id="IPR010239">
    <property type="entry name" value="CHP02001"/>
</dbReference>
<feature type="signal peptide" evidence="1">
    <location>
        <begin position="1"/>
        <end position="22"/>
    </location>
</feature>
<gene>
    <name evidence="2" type="ORF">GCM10011395_01950</name>
</gene>
<name>A0ABQ1G2Q1_9SPHN</name>
<evidence type="ECO:0000313" key="2">
    <source>
        <dbReference type="EMBL" id="GGA35196.1"/>
    </source>
</evidence>
<accession>A0ABQ1G2Q1</accession>
<protein>
    <submittedName>
        <fullName evidence="2">Uncharacterized protein</fullName>
    </submittedName>
</protein>
<dbReference type="EMBL" id="BMDW01000001">
    <property type="protein sequence ID" value="GGA35196.1"/>
    <property type="molecule type" value="Genomic_DNA"/>
</dbReference>
<proteinExistence type="predicted"/>
<sequence length="269" mass="28408">MRISTMTLGALLLAASATPAFAQDAPTAPPPEITVNATAAIVSDYRFRGISQTDKQFAFQGSITVTHASGFYVSAWGSSVTDYVVAGGNARQEIDLIAGYSKTINGIKLDGGVLYYFYPRDKTPGVHSDFFEPYVDISTTLGPVTAKATVNYAPKQKALALDQTGVGSSFNSRSRDNVYLAGDFTGAIPKTPFSLTAHLGHTFGTSWLASSFGKGKEQDGYTDWALGVTATYKVLTLGVSYVDTDAKFNNLVGAVESKSGVVASLTASF</sequence>
<dbReference type="Pfam" id="PF09694">
    <property type="entry name" value="Gcw_chp"/>
    <property type="match status" value="1"/>
</dbReference>
<dbReference type="NCBIfam" id="TIGR02001">
    <property type="entry name" value="gcw_chp"/>
    <property type="match status" value="1"/>
</dbReference>
<keyword evidence="3" id="KW-1185">Reference proteome</keyword>
<evidence type="ECO:0000313" key="3">
    <source>
        <dbReference type="Proteomes" id="UP000618591"/>
    </source>
</evidence>
<reference evidence="3" key="1">
    <citation type="journal article" date="2019" name="Int. J. Syst. Evol. Microbiol.">
        <title>The Global Catalogue of Microorganisms (GCM) 10K type strain sequencing project: providing services to taxonomists for standard genome sequencing and annotation.</title>
        <authorList>
            <consortium name="The Broad Institute Genomics Platform"/>
            <consortium name="The Broad Institute Genome Sequencing Center for Infectious Disease"/>
            <person name="Wu L."/>
            <person name="Ma J."/>
        </authorList>
    </citation>
    <scope>NUCLEOTIDE SEQUENCE [LARGE SCALE GENOMIC DNA]</scope>
    <source>
        <strain evidence="3">CGMCC 1.10106</strain>
    </source>
</reference>